<dbReference type="CDD" id="cd01949">
    <property type="entry name" value="GGDEF"/>
    <property type="match status" value="1"/>
</dbReference>
<dbReference type="SUPFAM" id="SSF141868">
    <property type="entry name" value="EAL domain-like"/>
    <property type="match status" value="1"/>
</dbReference>
<dbReference type="SUPFAM" id="SSF54631">
    <property type="entry name" value="CBS-domain pair"/>
    <property type="match status" value="1"/>
</dbReference>
<dbReference type="Pfam" id="PF00990">
    <property type="entry name" value="GGDEF"/>
    <property type="match status" value="1"/>
</dbReference>
<dbReference type="PANTHER" id="PTHR33121">
    <property type="entry name" value="CYCLIC DI-GMP PHOSPHODIESTERASE PDEF"/>
    <property type="match status" value="1"/>
</dbReference>
<keyword evidence="6" id="KW-1185">Reference proteome</keyword>
<gene>
    <name evidence="5" type="ORF">SAMN05661003_10593</name>
</gene>
<evidence type="ECO:0000313" key="6">
    <source>
        <dbReference type="Proteomes" id="UP000243205"/>
    </source>
</evidence>
<dbReference type="RefSeq" id="WP_092077708.1">
    <property type="nucleotide sequence ID" value="NZ_FNAQ01000005.1"/>
</dbReference>
<protein>
    <submittedName>
        <fullName evidence="5">Diguanylate cyclase (GGDEF) domain-containing protein</fullName>
    </submittedName>
</protein>
<dbReference type="PROSITE" id="PS51371">
    <property type="entry name" value="CBS"/>
    <property type="match status" value="1"/>
</dbReference>
<keyword evidence="1" id="KW-0129">CBS domain</keyword>
<dbReference type="SUPFAM" id="SSF55073">
    <property type="entry name" value="Nucleotide cyclase"/>
    <property type="match status" value="1"/>
</dbReference>
<dbReference type="Gene3D" id="3.10.580.10">
    <property type="entry name" value="CBS-domain"/>
    <property type="match status" value="1"/>
</dbReference>
<dbReference type="PROSITE" id="PS50887">
    <property type="entry name" value="GGDEF"/>
    <property type="match status" value="1"/>
</dbReference>
<name>A0A1G7B6Q5_9BACT</name>
<dbReference type="SMART" id="SM00267">
    <property type="entry name" value="GGDEF"/>
    <property type="match status" value="1"/>
</dbReference>
<dbReference type="Gene3D" id="3.30.70.270">
    <property type="match status" value="1"/>
</dbReference>
<evidence type="ECO:0000256" key="1">
    <source>
        <dbReference type="PROSITE-ProRule" id="PRU00703"/>
    </source>
</evidence>
<organism evidence="5 6">
    <name type="scientific">Desulfuromonas thiophila</name>
    <dbReference type="NCBI Taxonomy" id="57664"/>
    <lineage>
        <taxon>Bacteria</taxon>
        <taxon>Pseudomonadati</taxon>
        <taxon>Thermodesulfobacteriota</taxon>
        <taxon>Desulfuromonadia</taxon>
        <taxon>Desulfuromonadales</taxon>
        <taxon>Desulfuromonadaceae</taxon>
        <taxon>Desulfuromonas</taxon>
    </lineage>
</organism>
<dbReference type="SMART" id="SM00052">
    <property type="entry name" value="EAL"/>
    <property type="match status" value="1"/>
</dbReference>
<dbReference type="InterPro" id="IPR029787">
    <property type="entry name" value="Nucleotide_cyclase"/>
</dbReference>
<sequence length="622" mass="70460">MHPHLFRDDSDEFHANPPTHQQANLAPLALILADIIANRRLTPHFQPIVDLAAGKIIGYEALIRGPSDTPLHSPGLLFQTAMQVHRLVELEILCRDINIEFFSRLNLPGKLFLNISPKSLLEENFPKGFTRNALQRYGLEASRVVIELTENFPILDVTTIHHALQHYRDSGFQVALDDLGAAYAGLRLWTELKPDFVKFDKYFIQAINQDKHKKQLIQSLQDIAEHVGCQTIAEGIETIEEYYTVQSLGVCFGQGYYFSRPTPTPPLDIPQQICLHVACTSRDQGQDFKWRSETVANLIKTVPTIGSQTTLSEAGDLLEKVPELMAIPVVDEGFAGGMLHRHHAMNVLASRFGRDLHGRRPIREFIDRNCLRIETDIPIEQLSQIITNENYLHQGNHFIITEKNRYRGIGQVTDLLKRITELQIRNARYANPLTLLPGNVPIHESIERLVANATSFTACYVDLDHFKPFNDTYGYSRGDMVIRLVGRILQDCSHPQQDFVGHIGGDDFMVLFRSEDWQQRCRNILQRFADEVIEFYNEEHRQAQGIAGQDRQGQPVFYGICSLSIGATCFDGLQDCCSHHDIATLASEAKKQAKKIQGNSLFINRRRCWQLDTASTATDDGA</sequence>
<dbReference type="NCBIfam" id="TIGR00254">
    <property type="entry name" value="GGDEF"/>
    <property type="match status" value="1"/>
</dbReference>
<feature type="domain" description="EAL" evidence="2">
    <location>
        <begin position="25"/>
        <end position="275"/>
    </location>
</feature>
<feature type="domain" description="CBS" evidence="4">
    <location>
        <begin position="298"/>
        <end position="356"/>
    </location>
</feature>
<dbReference type="CDD" id="cd01948">
    <property type="entry name" value="EAL"/>
    <property type="match status" value="1"/>
</dbReference>
<dbReference type="InterPro" id="IPR000644">
    <property type="entry name" value="CBS_dom"/>
</dbReference>
<dbReference type="Pfam" id="PF00563">
    <property type="entry name" value="EAL"/>
    <property type="match status" value="1"/>
</dbReference>
<dbReference type="STRING" id="57664.SAMN05661003_10593"/>
<dbReference type="GO" id="GO:0071111">
    <property type="term" value="F:cyclic-guanylate-specific phosphodiesterase activity"/>
    <property type="evidence" value="ECO:0007669"/>
    <property type="project" value="InterPro"/>
</dbReference>
<dbReference type="InterPro" id="IPR043128">
    <property type="entry name" value="Rev_trsase/Diguanyl_cyclase"/>
</dbReference>
<dbReference type="InterPro" id="IPR001633">
    <property type="entry name" value="EAL_dom"/>
</dbReference>
<evidence type="ECO:0000259" key="3">
    <source>
        <dbReference type="PROSITE" id="PS50887"/>
    </source>
</evidence>
<dbReference type="InterPro" id="IPR000160">
    <property type="entry name" value="GGDEF_dom"/>
</dbReference>
<evidence type="ECO:0000259" key="2">
    <source>
        <dbReference type="PROSITE" id="PS50883"/>
    </source>
</evidence>
<dbReference type="EMBL" id="FNAQ01000005">
    <property type="protein sequence ID" value="SDE22804.1"/>
    <property type="molecule type" value="Genomic_DNA"/>
</dbReference>
<accession>A0A1G7B6Q5</accession>
<dbReference type="Proteomes" id="UP000243205">
    <property type="component" value="Unassembled WGS sequence"/>
</dbReference>
<proteinExistence type="predicted"/>
<dbReference type="InterPro" id="IPR046342">
    <property type="entry name" value="CBS_dom_sf"/>
</dbReference>
<dbReference type="PROSITE" id="PS50883">
    <property type="entry name" value="EAL"/>
    <property type="match status" value="1"/>
</dbReference>
<reference evidence="6" key="1">
    <citation type="submission" date="2016-10" db="EMBL/GenBank/DDBJ databases">
        <authorList>
            <person name="Varghese N."/>
            <person name="Submissions S."/>
        </authorList>
    </citation>
    <scope>NUCLEOTIDE SEQUENCE [LARGE SCALE GENOMIC DNA]</scope>
    <source>
        <strain evidence="6">DSM 8987</strain>
    </source>
</reference>
<evidence type="ECO:0000313" key="5">
    <source>
        <dbReference type="EMBL" id="SDE22804.1"/>
    </source>
</evidence>
<dbReference type="OrthoDB" id="9777298at2"/>
<dbReference type="InterPro" id="IPR035919">
    <property type="entry name" value="EAL_sf"/>
</dbReference>
<dbReference type="InterPro" id="IPR050706">
    <property type="entry name" value="Cyclic-di-GMP_PDE-like"/>
</dbReference>
<dbReference type="PANTHER" id="PTHR33121:SF76">
    <property type="entry name" value="SIGNALING PROTEIN"/>
    <property type="match status" value="1"/>
</dbReference>
<dbReference type="AlphaFoldDB" id="A0A1G7B6Q5"/>
<dbReference type="Gene3D" id="3.20.20.450">
    <property type="entry name" value="EAL domain"/>
    <property type="match status" value="1"/>
</dbReference>
<feature type="domain" description="GGDEF" evidence="3">
    <location>
        <begin position="454"/>
        <end position="606"/>
    </location>
</feature>
<evidence type="ECO:0000259" key="4">
    <source>
        <dbReference type="PROSITE" id="PS51371"/>
    </source>
</evidence>